<gene>
    <name evidence="2" type="ORF">SVIM_LOCUS135693</name>
</gene>
<protein>
    <recommendedName>
        <fullName evidence="1">Gelsolin-like domain-containing protein</fullName>
    </recommendedName>
</protein>
<organism evidence="2">
    <name type="scientific">Salix viminalis</name>
    <name type="common">Common osier</name>
    <name type="synonym">Basket willow</name>
    <dbReference type="NCBI Taxonomy" id="40686"/>
    <lineage>
        <taxon>Eukaryota</taxon>
        <taxon>Viridiplantae</taxon>
        <taxon>Streptophyta</taxon>
        <taxon>Embryophyta</taxon>
        <taxon>Tracheophyta</taxon>
        <taxon>Spermatophyta</taxon>
        <taxon>Magnoliopsida</taxon>
        <taxon>eudicotyledons</taxon>
        <taxon>Gunneridae</taxon>
        <taxon>Pentapetalae</taxon>
        <taxon>rosids</taxon>
        <taxon>fabids</taxon>
        <taxon>Malpighiales</taxon>
        <taxon>Salicaceae</taxon>
        <taxon>Saliceae</taxon>
        <taxon>Salix</taxon>
    </lineage>
</organism>
<dbReference type="AlphaFoldDB" id="A0A6N2L371"/>
<name>A0A6N2L371_SALVM</name>
<dbReference type="Gene3D" id="3.40.20.10">
    <property type="entry name" value="Severin"/>
    <property type="match status" value="1"/>
</dbReference>
<dbReference type="InterPro" id="IPR007122">
    <property type="entry name" value="Villin/Gelsolin"/>
</dbReference>
<dbReference type="PANTHER" id="PTHR11977:SF138">
    <property type="entry name" value="VILLIN-4"/>
    <property type="match status" value="1"/>
</dbReference>
<reference evidence="2" key="1">
    <citation type="submission" date="2019-03" db="EMBL/GenBank/DDBJ databases">
        <authorList>
            <person name="Mank J."/>
            <person name="Almeida P."/>
        </authorList>
    </citation>
    <scope>NUCLEOTIDE SEQUENCE</scope>
    <source>
        <strain evidence="2">78183</strain>
    </source>
</reference>
<dbReference type="InterPro" id="IPR029006">
    <property type="entry name" value="ADF-H/Gelsolin-like_dom_sf"/>
</dbReference>
<feature type="domain" description="Gelsolin-like" evidence="1">
    <location>
        <begin position="86"/>
        <end position="119"/>
    </location>
</feature>
<dbReference type="EMBL" id="CAADRP010000757">
    <property type="protein sequence ID" value="VFU31698.1"/>
    <property type="molecule type" value="Genomic_DNA"/>
</dbReference>
<dbReference type="Pfam" id="PF00626">
    <property type="entry name" value="Gelsolin"/>
    <property type="match status" value="1"/>
</dbReference>
<evidence type="ECO:0000313" key="2">
    <source>
        <dbReference type="EMBL" id="VFU31698.1"/>
    </source>
</evidence>
<sequence length="146" mass="16923">MNSQRTHTRKKALHYSGSHHHLIPHTVIMTPVFTWTGNLITSEDQELMERQLDLIKEENLNIPVKNLQGKVKAIHTCSHAYSQKVSEIYNFTHDDLMTEDSFILDSHSEIFVWVGQQKPKRRTPVSHGGRSSVPDKSVFQKYIFQL</sequence>
<dbReference type="InterPro" id="IPR007123">
    <property type="entry name" value="Gelsolin-like_dom"/>
</dbReference>
<dbReference type="SUPFAM" id="SSF55753">
    <property type="entry name" value="Actin depolymerizing proteins"/>
    <property type="match status" value="1"/>
</dbReference>
<evidence type="ECO:0000259" key="1">
    <source>
        <dbReference type="Pfam" id="PF00626"/>
    </source>
</evidence>
<dbReference type="GO" id="GO:0051015">
    <property type="term" value="F:actin filament binding"/>
    <property type="evidence" value="ECO:0007669"/>
    <property type="project" value="InterPro"/>
</dbReference>
<proteinExistence type="predicted"/>
<dbReference type="GO" id="GO:0051014">
    <property type="term" value="P:actin filament severing"/>
    <property type="evidence" value="ECO:0007669"/>
    <property type="project" value="TreeGrafter"/>
</dbReference>
<accession>A0A6N2L371</accession>
<dbReference type="PANTHER" id="PTHR11977">
    <property type="entry name" value="VILLIN"/>
    <property type="match status" value="1"/>
</dbReference>